<proteinExistence type="predicted"/>
<dbReference type="HOGENOM" id="CLU_1235371_0_0_1"/>
<accession>A0A0C9TKU7</accession>
<feature type="region of interest" description="Disordered" evidence="1">
    <location>
        <begin position="157"/>
        <end position="190"/>
    </location>
</feature>
<reference evidence="3" key="2">
    <citation type="submission" date="2015-01" db="EMBL/GenBank/DDBJ databases">
        <title>Evolutionary Origins and Diversification of the Mycorrhizal Mutualists.</title>
        <authorList>
            <consortium name="DOE Joint Genome Institute"/>
            <consortium name="Mycorrhizal Genomics Consortium"/>
            <person name="Kohler A."/>
            <person name="Kuo A."/>
            <person name="Nagy L.G."/>
            <person name="Floudas D."/>
            <person name="Copeland A."/>
            <person name="Barry K.W."/>
            <person name="Cichocki N."/>
            <person name="Veneault-Fourrey C."/>
            <person name="LaButti K."/>
            <person name="Lindquist E.A."/>
            <person name="Lipzen A."/>
            <person name="Lundell T."/>
            <person name="Morin E."/>
            <person name="Murat C."/>
            <person name="Riley R."/>
            <person name="Ohm R."/>
            <person name="Sun H."/>
            <person name="Tunlid A."/>
            <person name="Henrissat B."/>
            <person name="Grigoriev I.V."/>
            <person name="Hibbett D.S."/>
            <person name="Martin F."/>
        </authorList>
    </citation>
    <scope>NUCLEOTIDE SEQUENCE [LARGE SCALE GENOMIC DNA]</scope>
    <source>
        <strain evidence="3">ATCC 200175</strain>
    </source>
</reference>
<reference evidence="2 3" key="1">
    <citation type="submission" date="2014-06" db="EMBL/GenBank/DDBJ databases">
        <authorList>
            <consortium name="DOE Joint Genome Institute"/>
            <person name="Kuo A."/>
            <person name="Kohler A."/>
            <person name="Nagy L.G."/>
            <person name="Floudas D."/>
            <person name="Copeland A."/>
            <person name="Barry K.W."/>
            <person name="Cichocki N."/>
            <person name="Veneault-Fourrey C."/>
            <person name="LaButti K."/>
            <person name="Lindquist E.A."/>
            <person name="Lipzen A."/>
            <person name="Lundell T."/>
            <person name="Morin E."/>
            <person name="Murat C."/>
            <person name="Sun H."/>
            <person name="Tunlid A."/>
            <person name="Henrissat B."/>
            <person name="Grigoriev I.V."/>
            <person name="Hibbett D.S."/>
            <person name="Martin F."/>
            <person name="Nordberg H.P."/>
            <person name="Cantor M.N."/>
            <person name="Hua S.X."/>
        </authorList>
    </citation>
    <scope>NUCLEOTIDE SEQUENCE [LARGE SCALE GENOMIC DNA]</scope>
    <source>
        <strain evidence="2 3">ATCC 200175</strain>
    </source>
</reference>
<dbReference type="Proteomes" id="UP000053647">
    <property type="component" value="Unassembled WGS sequence"/>
</dbReference>
<dbReference type="EMBL" id="KN819383">
    <property type="protein sequence ID" value="KIJ11298.1"/>
    <property type="molecule type" value="Genomic_DNA"/>
</dbReference>
<sequence>MSNQCPSHLTTIPPRRPNASKSRTPRKPRLTLNMAYPAACTCLHDARNAFVKFKQRLSGLKVHTYREKHRNTFVTPEKRPSRLKSHPTITLTVGLLTAARTFRGPWDHEDDRMTRRRHYNTTGRGDHWHKTMENQTRPLKSGNSWLGVPPTALTLRTANRTKGPRDKVSPAARCPHPPGPPRTLAGSSAAARSCSLTPTSLPFAVLKYEDDTMRCGETNEGIAI</sequence>
<feature type="compositionally biased region" description="Polar residues" evidence="1">
    <location>
        <begin position="1"/>
        <end position="10"/>
    </location>
</feature>
<evidence type="ECO:0000313" key="2">
    <source>
        <dbReference type="EMBL" id="KIJ11298.1"/>
    </source>
</evidence>
<keyword evidence="3" id="KW-1185">Reference proteome</keyword>
<name>A0A0C9TKU7_PAXIN</name>
<protein>
    <submittedName>
        <fullName evidence="2">Uncharacterized protein</fullName>
    </submittedName>
</protein>
<gene>
    <name evidence="2" type="ORF">PAXINDRAFT_15833</name>
</gene>
<organism evidence="2 3">
    <name type="scientific">Paxillus involutus ATCC 200175</name>
    <dbReference type="NCBI Taxonomy" id="664439"/>
    <lineage>
        <taxon>Eukaryota</taxon>
        <taxon>Fungi</taxon>
        <taxon>Dikarya</taxon>
        <taxon>Basidiomycota</taxon>
        <taxon>Agaricomycotina</taxon>
        <taxon>Agaricomycetes</taxon>
        <taxon>Agaricomycetidae</taxon>
        <taxon>Boletales</taxon>
        <taxon>Paxilineae</taxon>
        <taxon>Paxillaceae</taxon>
        <taxon>Paxillus</taxon>
    </lineage>
</organism>
<evidence type="ECO:0000313" key="3">
    <source>
        <dbReference type="Proteomes" id="UP000053647"/>
    </source>
</evidence>
<feature type="region of interest" description="Disordered" evidence="1">
    <location>
        <begin position="1"/>
        <end position="29"/>
    </location>
</feature>
<evidence type="ECO:0000256" key="1">
    <source>
        <dbReference type="SAM" id="MobiDB-lite"/>
    </source>
</evidence>
<dbReference type="AlphaFoldDB" id="A0A0C9TKU7"/>